<dbReference type="GO" id="GO:0006189">
    <property type="term" value="P:'de novo' IMP biosynthetic process"/>
    <property type="evidence" value="ECO:0007669"/>
    <property type="project" value="UniProtKB-UniRule"/>
</dbReference>
<comment type="catalytic activity">
    <reaction evidence="5 6">
        <text>N(1)-(5-phospho-beta-D-ribosyl)glycinamide + (6R)-10-formyltetrahydrofolate = N(2)-formyl-N(1)-(5-phospho-beta-D-ribosyl)glycinamide + (6S)-5,6,7,8-tetrahydrofolate + H(+)</text>
        <dbReference type="Rhea" id="RHEA:15053"/>
        <dbReference type="ChEBI" id="CHEBI:15378"/>
        <dbReference type="ChEBI" id="CHEBI:57453"/>
        <dbReference type="ChEBI" id="CHEBI:143788"/>
        <dbReference type="ChEBI" id="CHEBI:147286"/>
        <dbReference type="ChEBI" id="CHEBI:195366"/>
        <dbReference type="EC" id="2.1.2.2"/>
    </reaction>
</comment>
<reference evidence="8 9" key="1">
    <citation type="submission" date="2020-07" db="EMBL/GenBank/DDBJ databases">
        <authorList>
            <person name="Feng X."/>
        </authorList>
    </citation>
    <scope>NUCLEOTIDE SEQUENCE [LARGE SCALE GENOMIC DNA]</scope>
    <source>
        <strain evidence="8 9">JCM14086</strain>
    </source>
</reference>
<protein>
    <recommendedName>
        <fullName evidence="6">Phosphoribosylglycinamide formyltransferase</fullName>
        <ecNumber evidence="6">2.1.2.2</ecNumber>
    </recommendedName>
    <alternativeName>
        <fullName evidence="6">5'-phosphoribosylglycinamide transformylase</fullName>
    </alternativeName>
    <alternativeName>
        <fullName evidence="6">GAR transformylase</fullName>
        <shortName evidence="6">GART</shortName>
    </alternativeName>
</protein>
<sequence>MSESKKISVGILGSTRGSALRPIVDAWQQGELGVDLSVVISNRKSAGILEYAREQGIPAIRVSAKDRDREEFDREVSNQLRQHGVQIVLMIGYMRIVSPPFVEEWRGRLLNIHPSLLPRHGGLMDLDVHRSVLEAGDAESGCTLHLAEEEVDAGRIVLQKTCPVVPGETPESLKAKVQELEAESFLELLRNPREFLDIAE</sequence>
<feature type="binding site" evidence="6">
    <location>
        <position position="69"/>
    </location>
    <ligand>
        <name>(6R)-10-formyltetrahydrofolate</name>
        <dbReference type="ChEBI" id="CHEBI:195366"/>
    </ligand>
</feature>
<feature type="domain" description="Formyl transferase N-terminal" evidence="7">
    <location>
        <begin position="11"/>
        <end position="187"/>
    </location>
</feature>
<dbReference type="InterPro" id="IPR036477">
    <property type="entry name" value="Formyl_transf_N_sf"/>
</dbReference>
<dbReference type="Proteomes" id="UP000525652">
    <property type="component" value="Unassembled WGS sequence"/>
</dbReference>
<dbReference type="GO" id="GO:0005737">
    <property type="term" value="C:cytoplasm"/>
    <property type="evidence" value="ECO:0007669"/>
    <property type="project" value="TreeGrafter"/>
</dbReference>
<dbReference type="GO" id="GO:0004644">
    <property type="term" value="F:phosphoribosylglycinamide formyltransferase activity"/>
    <property type="evidence" value="ECO:0007669"/>
    <property type="project" value="UniProtKB-UniRule"/>
</dbReference>
<evidence type="ECO:0000256" key="4">
    <source>
        <dbReference type="ARBA" id="ARBA00038440"/>
    </source>
</evidence>
<comment type="caution">
    <text evidence="6">Lacks conserved residue(s) required for the propagation of feature annotation.</text>
</comment>
<comment type="caution">
    <text evidence="8">The sequence shown here is derived from an EMBL/GenBank/DDBJ whole genome shotgun (WGS) entry which is preliminary data.</text>
</comment>
<comment type="pathway">
    <text evidence="1 6">Purine metabolism; IMP biosynthesis via de novo pathway; N(2)-formyl-N(1)-(5-phospho-D-ribosyl)glycinamide from N(1)-(5-phospho-D-ribosyl)glycinamide (10-formyl THF route): step 1/1.</text>
</comment>
<dbReference type="PANTHER" id="PTHR43369">
    <property type="entry name" value="PHOSPHORIBOSYLGLYCINAMIDE FORMYLTRANSFERASE"/>
    <property type="match status" value="1"/>
</dbReference>
<dbReference type="PROSITE" id="PS00373">
    <property type="entry name" value="GART"/>
    <property type="match status" value="1"/>
</dbReference>
<feature type="active site" description="Proton donor" evidence="6">
    <location>
        <position position="113"/>
    </location>
</feature>
<gene>
    <name evidence="6 8" type="primary">purN</name>
    <name evidence="8" type="ORF">H5P30_17715</name>
</gene>
<dbReference type="InterPro" id="IPR004607">
    <property type="entry name" value="GART"/>
</dbReference>
<evidence type="ECO:0000313" key="9">
    <source>
        <dbReference type="Proteomes" id="UP000525652"/>
    </source>
</evidence>
<feature type="binding site" evidence="6">
    <location>
        <position position="111"/>
    </location>
    <ligand>
        <name>(6R)-10-formyltetrahydrofolate</name>
        <dbReference type="ChEBI" id="CHEBI:195366"/>
    </ligand>
</feature>
<dbReference type="EC" id="2.1.2.2" evidence="6"/>
<dbReference type="InterPro" id="IPR001555">
    <property type="entry name" value="GART_AS"/>
</dbReference>
<dbReference type="NCBIfam" id="TIGR00639">
    <property type="entry name" value="PurN"/>
    <property type="match status" value="1"/>
</dbReference>
<evidence type="ECO:0000256" key="5">
    <source>
        <dbReference type="ARBA" id="ARBA00047664"/>
    </source>
</evidence>
<keyword evidence="9" id="KW-1185">Reference proteome</keyword>
<comment type="function">
    <text evidence="6">Catalyzes the transfer of a formyl group from 10-formyltetrahydrofolate to 5-phospho-ribosyl-glycinamide (GAR), producing 5-phospho-ribosyl-N-formylglycinamide (FGAR) and tetrahydrofolate.</text>
</comment>
<dbReference type="PANTHER" id="PTHR43369:SF2">
    <property type="entry name" value="PHOSPHORIBOSYLGLYCINAMIDE FORMYLTRANSFERASE"/>
    <property type="match status" value="1"/>
</dbReference>
<proteinExistence type="inferred from homology"/>
<keyword evidence="3 6" id="KW-0658">Purine biosynthesis</keyword>
<dbReference type="AlphaFoldDB" id="A0A7X1E7D8"/>
<dbReference type="EMBL" id="JACHVA010000127">
    <property type="protein sequence ID" value="MBC2603622.1"/>
    <property type="molecule type" value="Genomic_DNA"/>
</dbReference>
<dbReference type="Gene3D" id="3.40.50.170">
    <property type="entry name" value="Formyl transferase, N-terminal domain"/>
    <property type="match status" value="1"/>
</dbReference>
<dbReference type="Pfam" id="PF00551">
    <property type="entry name" value="Formyl_trans_N"/>
    <property type="match status" value="1"/>
</dbReference>
<dbReference type="HAMAP" id="MF_01930">
    <property type="entry name" value="PurN"/>
    <property type="match status" value="1"/>
</dbReference>
<evidence type="ECO:0000256" key="1">
    <source>
        <dbReference type="ARBA" id="ARBA00005054"/>
    </source>
</evidence>
<evidence type="ECO:0000256" key="6">
    <source>
        <dbReference type="HAMAP-Rule" id="MF_01930"/>
    </source>
</evidence>
<name>A0A7X1E7D8_9BACT</name>
<evidence type="ECO:0000256" key="3">
    <source>
        <dbReference type="ARBA" id="ARBA00022755"/>
    </source>
</evidence>
<dbReference type="UniPathway" id="UPA00074">
    <property type="reaction ID" value="UER00126"/>
</dbReference>
<evidence type="ECO:0000313" key="8">
    <source>
        <dbReference type="EMBL" id="MBC2603622.1"/>
    </source>
</evidence>
<dbReference type="RefSeq" id="WP_185694244.1">
    <property type="nucleotide sequence ID" value="NZ_JACHVA010000127.1"/>
</dbReference>
<accession>A0A7X1E7D8</accession>
<evidence type="ECO:0000256" key="2">
    <source>
        <dbReference type="ARBA" id="ARBA00022679"/>
    </source>
</evidence>
<feature type="site" description="Raises pKa of active site His" evidence="6">
    <location>
        <position position="152"/>
    </location>
</feature>
<keyword evidence="2 6" id="KW-0808">Transferase</keyword>
<dbReference type="SUPFAM" id="SSF53328">
    <property type="entry name" value="Formyltransferase"/>
    <property type="match status" value="1"/>
</dbReference>
<dbReference type="CDD" id="cd08645">
    <property type="entry name" value="FMT_core_GART"/>
    <property type="match status" value="1"/>
</dbReference>
<comment type="similarity">
    <text evidence="4 6">Belongs to the GART family.</text>
</comment>
<evidence type="ECO:0000259" key="7">
    <source>
        <dbReference type="Pfam" id="PF00551"/>
    </source>
</evidence>
<organism evidence="8 9">
    <name type="scientific">Puniceicoccus vermicola</name>
    <dbReference type="NCBI Taxonomy" id="388746"/>
    <lineage>
        <taxon>Bacteria</taxon>
        <taxon>Pseudomonadati</taxon>
        <taxon>Verrucomicrobiota</taxon>
        <taxon>Opitutia</taxon>
        <taxon>Puniceicoccales</taxon>
        <taxon>Puniceicoccaceae</taxon>
        <taxon>Puniceicoccus</taxon>
    </lineage>
</organism>
<feature type="binding site" evidence="6">
    <location>
        <begin position="94"/>
        <end position="97"/>
    </location>
    <ligand>
        <name>(6R)-10-formyltetrahydrofolate</name>
        <dbReference type="ChEBI" id="CHEBI:195366"/>
    </ligand>
</feature>
<dbReference type="InterPro" id="IPR002376">
    <property type="entry name" value="Formyl_transf_N"/>
</dbReference>